<dbReference type="Proteomes" id="UP001066276">
    <property type="component" value="Chromosome 3_1"/>
</dbReference>
<evidence type="ECO:0000313" key="2">
    <source>
        <dbReference type="Proteomes" id="UP001066276"/>
    </source>
</evidence>
<dbReference type="AlphaFoldDB" id="A0AAV7UM58"/>
<keyword evidence="2" id="KW-1185">Reference proteome</keyword>
<comment type="caution">
    <text evidence="1">The sequence shown here is derived from an EMBL/GenBank/DDBJ whole genome shotgun (WGS) entry which is preliminary data.</text>
</comment>
<proteinExistence type="predicted"/>
<sequence length="108" mass="11742">MVIAARHIGGFGILGPDEHRSIQLLDRKLGCCYLYTEGVGGHESDTVGHCILAVVCPRAEQHWDLVWVEASLGTLEVAALAQAKMHAEECKSSRLLRSATLTIPVTMM</sequence>
<reference evidence="1" key="1">
    <citation type="journal article" date="2022" name="bioRxiv">
        <title>Sequencing and chromosome-scale assembly of the giantPleurodeles waltlgenome.</title>
        <authorList>
            <person name="Brown T."/>
            <person name="Elewa A."/>
            <person name="Iarovenko S."/>
            <person name="Subramanian E."/>
            <person name="Araus A.J."/>
            <person name="Petzold A."/>
            <person name="Susuki M."/>
            <person name="Suzuki K.-i.T."/>
            <person name="Hayashi T."/>
            <person name="Toyoda A."/>
            <person name="Oliveira C."/>
            <person name="Osipova E."/>
            <person name="Leigh N.D."/>
            <person name="Simon A."/>
            <person name="Yun M.H."/>
        </authorList>
    </citation>
    <scope>NUCLEOTIDE SEQUENCE</scope>
    <source>
        <strain evidence="1">20211129_DDA</strain>
        <tissue evidence="1">Liver</tissue>
    </source>
</reference>
<protein>
    <submittedName>
        <fullName evidence="1">Uncharacterized protein</fullName>
    </submittedName>
</protein>
<dbReference type="EMBL" id="JANPWB010000005">
    <property type="protein sequence ID" value="KAJ1190098.1"/>
    <property type="molecule type" value="Genomic_DNA"/>
</dbReference>
<evidence type="ECO:0000313" key="1">
    <source>
        <dbReference type="EMBL" id="KAJ1190098.1"/>
    </source>
</evidence>
<accession>A0AAV7UM58</accession>
<organism evidence="1 2">
    <name type="scientific">Pleurodeles waltl</name>
    <name type="common">Iberian ribbed newt</name>
    <dbReference type="NCBI Taxonomy" id="8319"/>
    <lineage>
        <taxon>Eukaryota</taxon>
        <taxon>Metazoa</taxon>
        <taxon>Chordata</taxon>
        <taxon>Craniata</taxon>
        <taxon>Vertebrata</taxon>
        <taxon>Euteleostomi</taxon>
        <taxon>Amphibia</taxon>
        <taxon>Batrachia</taxon>
        <taxon>Caudata</taxon>
        <taxon>Salamandroidea</taxon>
        <taxon>Salamandridae</taxon>
        <taxon>Pleurodelinae</taxon>
        <taxon>Pleurodeles</taxon>
    </lineage>
</organism>
<gene>
    <name evidence="1" type="ORF">NDU88_006837</name>
</gene>
<name>A0AAV7UM58_PLEWA</name>